<keyword evidence="8" id="KW-1185">Reference proteome</keyword>
<name>A0ABS2MYE1_9BACI</name>
<dbReference type="PIRSF" id="PIRSF001123">
    <property type="entry name" value="PepA_GA"/>
    <property type="match status" value="1"/>
</dbReference>
<evidence type="ECO:0000256" key="5">
    <source>
        <dbReference type="ARBA" id="ARBA00022801"/>
    </source>
</evidence>
<dbReference type="Gene3D" id="2.40.30.40">
    <property type="entry name" value="Peptidase M42, domain 2"/>
    <property type="match status" value="1"/>
</dbReference>
<keyword evidence="2" id="KW-0031">Aminopeptidase</keyword>
<comment type="caution">
    <text evidence="7">The sequence shown here is derived from an EMBL/GenBank/DDBJ whole genome shotgun (WGS) entry which is preliminary data.</text>
</comment>
<evidence type="ECO:0000256" key="2">
    <source>
        <dbReference type="ARBA" id="ARBA00022438"/>
    </source>
</evidence>
<dbReference type="Proteomes" id="UP001296943">
    <property type="component" value="Unassembled WGS sequence"/>
</dbReference>
<gene>
    <name evidence="7" type="ORF">JOC48_001393</name>
</gene>
<evidence type="ECO:0000256" key="4">
    <source>
        <dbReference type="ARBA" id="ARBA00022723"/>
    </source>
</evidence>
<dbReference type="Gene3D" id="3.40.630.10">
    <property type="entry name" value="Zn peptidases"/>
    <property type="match status" value="1"/>
</dbReference>
<dbReference type="SUPFAM" id="SSF101821">
    <property type="entry name" value="Aminopeptidase/glucanase lid domain"/>
    <property type="match status" value="1"/>
</dbReference>
<dbReference type="GO" id="GO:0008810">
    <property type="term" value="F:cellulase activity"/>
    <property type="evidence" value="ECO:0007669"/>
    <property type="project" value="UniProtKB-EC"/>
</dbReference>
<accession>A0ABS2MYE1</accession>
<comment type="similarity">
    <text evidence="1 6">Belongs to the peptidase M42 family.</text>
</comment>
<evidence type="ECO:0000256" key="1">
    <source>
        <dbReference type="ARBA" id="ARBA00006272"/>
    </source>
</evidence>
<evidence type="ECO:0000256" key="6">
    <source>
        <dbReference type="PIRNR" id="PIRNR001123"/>
    </source>
</evidence>
<dbReference type="PANTHER" id="PTHR32481">
    <property type="entry name" value="AMINOPEPTIDASE"/>
    <property type="match status" value="1"/>
</dbReference>
<keyword evidence="4" id="KW-0479">Metal-binding</keyword>
<dbReference type="Pfam" id="PF05343">
    <property type="entry name" value="Peptidase_M42"/>
    <property type="match status" value="1"/>
</dbReference>
<keyword evidence="5 7" id="KW-0378">Hydrolase</keyword>
<sequence>MELNHDFLFQLLRTPSPSSMEVTIQKKWMDYVKPFADEIITDNAGNAIGVLNKDADFKVLLAGHCDEIALVINRIDDNGFLYFDKMGGINPKAAIGMKVEILGLDQTITGVIGVNAQHHGGIKNDFELDDLFIDCGAKSKKEIEKFVQVGDLAVYKREPEMLMDRYISGRGLDNRTGAFIIAEVLRKLSDKKINVGVYAASTVNEETNMGGAYFAAAGINPTMAIACDVTFATDYPGVNQNKHGDVRLEGGPVLAKGAPINIKINRILEKTARSLNMKVQYELTSRSTGTDADRMRLTGKGVPVSLVSLPLRYMHSPVETASTKDIEEEIELLVHMIEGLSGNESLNPLED</sequence>
<evidence type="ECO:0000256" key="3">
    <source>
        <dbReference type="ARBA" id="ARBA00022670"/>
    </source>
</evidence>
<organism evidence="7 8">
    <name type="scientific">Aquibacillus albus</name>
    <dbReference type="NCBI Taxonomy" id="1168171"/>
    <lineage>
        <taxon>Bacteria</taxon>
        <taxon>Bacillati</taxon>
        <taxon>Bacillota</taxon>
        <taxon>Bacilli</taxon>
        <taxon>Bacillales</taxon>
        <taxon>Bacillaceae</taxon>
        <taxon>Aquibacillus</taxon>
    </lineage>
</organism>
<dbReference type="RefSeq" id="WP_204498325.1">
    <property type="nucleotide sequence ID" value="NZ_JAFBDR010000006.1"/>
</dbReference>
<dbReference type="PANTHER" id="PTHR32481:SF0">
    <property type="entry name" value="AMINOPEPTIDASE YPDE-RELATED"/>
    <property type="match status" value="1"/>
</dbReference>
<evidence type="ECO:0000313" key="7">
    <source>
        <dbReference type="EMBL" id="MBM7570913.1"/>
    </source>
</evidence>
<dbReference type="InterPro" id="IPR023367">
    <property type="entry name" value="Peptidase_M42_dom2"/>
</dbReference>
<keyword evidence="3" id="KW-0645">Protease</keyword>
<dbReference type="EMBL" id="JAFBDR010000006">
    <property type="protein sequence ID" value="MBM7570913.1"/>
    <property type="molecule type" value="Genomic_DNA"/>
</dbReference>
<evidence type="ECO:0000313" key="8">
    <source>
        <dbReference type="Proteomes" id="UP001296943"/>
    </source>
</evidence>
<dbReference type="SUPFAM" id="SSF53187">
    <property type="entry name" value="Zn-dependent exopeptidases"/>
    <property type="match status" value="1"/>
</dbReference>
<protein>
    <submittedName>
        <fullName evidence="7">Endoglucanase</fullName>
        <ecNumber evidence="7">3.2.1.4</ecNumber>
    </submittedName>
</protein>
<dbReference type="EC" id="3.2.1.4" evidence="7"/>
<dbReference type="InterPro" id="IPR008007">
    <property type="entry name" value="Peptidase_M42"/>
</dbReference>
<reference evidence="7 8" key="1">
    <citation type="submission" date="2021-01" db="EMBL/GenBank/DDBJ databases">
        <title>Genomic Encyclopedia of Type Strains, Phase IV (KMG-IV): sequencing the most valuable type-strain genomes for metagenomic binning, comparative biology and taxonomic classification.</title>
        <authorList>
            <person name="Goeker M."/>
        </authorList>
    </citation>
    <scope>NUCLEOTIDE SEQUENCE [LARGE SCALE GENOMIC DNA]</scope>
    <source>
        <strain evidence="7 8">DSM 23711</strain>
    </source>
</reference>
<proteinExistence type="inferred from homology"/>
<keyword evidence="7" id="KW-0326">Glycosidase</keyword>
<dbReference type="InterPro" id="IPR051464">
    <property type="entry name" value="Peptidase_M42_aminopept"/>
</dbReference>